<sequence length="219" mass="24230">MSVTNSREVDVILNSLSGALLRARWNCIAPLGRFVEIGKRYIQLNRQLAMARFERAVSLRAIDLLPLAKHNGNGLAKVLDNVIAMQRDGGLKSKIPINSSISDIQQAFRTMQTGRHTGKLVITAKHDDLVSLLPQPHKFLFSPNRSYLTGGGVGVSNAKWMAQHGAKHIILASRNAECPKHWDFFLHLSNQFHSHGTIIVAQNLDITDSDSLRVLVQGV</sequence>
<dbReference type="Gene3D" id="3.40.50.720">
    <property type="entry name" value="NAD(P)-binding Rossmann-like Domain"/>
    <property type="match status" value="1"/>
</dbReference>
<protein>
    <recommendedName>
        <fullName evidence="3">Enoyl reductase (ER) domain-containing protein</fullName>
    </recommendedName>
</protein>
<accession>A0A317WPU4</accession>
<name>A0A317WPU4_9EURO</name>
<evidence type="ECO:0000256" key="1">
    <source>
        <dbReference type="ARBA" id="ARBA00022679"/>
    </source>
</evidence>
<dbReference type="PANTHER" id="PTHR45681:SF6">
    <property type="entry name" value="POLYKETIDE SYNTHASE 37"/>
    <property type="match status" value="1"/>
</dbReference>
<evidence type="ECO:0000313" key="5">
    <source>
        <dbReference type="Proteomes" id="UP000247233"/>
    </source>
</evidence>
<dbReference type="GeneID" id="37068676"/>
<dbReference type="GO" id="GO:0016491">
    <property type="term" value="F:oxidoreductase activity"/>
    <property type="evidence" value="ECO:0007669"/>
    <property type="project" value="InterPro"/>
</dbReference>
<dbReference type="EMBL" id="MSFL01000005">
    <property type="protein sequence ID" value="PWY88476.1"/>
    <property type="molecule type" value="Genomic_DNA"/>
</dbReference>
<evidence type="ECO:0000313" key="4">
    <source>
        <dbReference type="EMBL" id="PWY88476.1"/>
    </source>
</evidence>
<dbReference type="VEuPathDB" id="FungiDB:BO70DRAFT_394180"/>
<organism evidence="4 5">
    <name type="scientific">Aspergillus heteromorphus CBS 117.55</name>
    <dbReference type="NCBI Taxonomy" id="1448321"/>
    <lineage>
        <taxon>Eukaryota</taxon>
        <taxon>Fungi</taxon>
        <taxon>Dikarya</taxon>
        <taxon>Ascomycota</taxon>
        <taxon>Pezizomycotina</taxon>
        <taxon>Eurotiomycetes</taxon>
        <taxon>Eurotiomycetidae</taxon>
        <taxon>Eurotiales</taxon>
        <taxon>Aspergillaceae</taxon>
        <taxon>Aspergillus</taxon>
        <taxon>Aspergillus subgen. Circumdati</taxon>
    </lineage>
</organism>
<gene>
    <name evidence="4" type="ORF">BO70DRAFT_394180</name>
</gene>
<dbReference type="GO" id="GO:0016740">
    <property type="term" value="F:transferase activity"/>
    <property type="evidence" value="ECO:0007669"/>
    <property type="project" value="UniProtKB-KW"/>
</dbReference>
<evidence type="ECO:0000259" key="3">
    <source>
        <dbReference type="SMART" id="SM00829"/>
    </source>
</evidence>
<dbReference type="STRING" id="1448321.A0A317WPU4"/>
<keyword evidence="2" id="KW-0511">Multifunctional enzyme</keyword>
<dbReference type="InterPro" id="IPR036291">
    <property type="entry name" value="NAD(P)-bd_dom_sf"/>
</dbReference>
<reference evidence="4 5" key="1">
    <citation type="submission" date="2016-12" db="EMBL/GenBank/DDBJ databases">
        <title>The genomes of Aspergillus section Nigri reveals drivers in fungal speciation.</title>
        <authorList>
            <consortium name="DOE Joint Genome Institute"/>
            <person name="Vesth T.C."/>
            <person name="Nybo J."/>
            <person name="Theobald S."/>
            <person name="Brandl J."/>
            <person name="Frisvad J.C."/>
            <person name="Nielsen K.F."/>
            <person name="Lyhne E.K."/>
            <person name="Kogle M.E."/>
            <person name="Kuo A."/>
            <person name="Riley R."/>
            <person name="Clum A."/>
            <person name="Nolan M."/>
            <person name="Lipzen A."/>
            <person name="Salamov A."/>
            <person name="Henrissat B."/>
            <person name="Wiebenga A."/>
            <person name="De Vries R.P."/>
            <person name="Grigoriev I.V."/>
            <person name="Mortensen U.H."/>
            <person name="Andersen M.R."/>
            <person name="Baker S.E."/>
        </authorList>
    </citation>
    <scope>NUCLEOTIDE SEQUENCE [LARGE SCALE GENOMIC DNA]</scope>
    <source>
        <strain evidence="4 5">CBS 117.55</strain>
    </source>
</reference>
<comment type="caution">
    <text evidence="4">The sequence shown here is derived from an EMBL/GenBank/DDBJ whole genome shotgun (WGS) entry which is preliminary data.</text>
</comment>
<dbReference type="Gene3D" id="3.90.180.10">
    <property type="entry name" value="Medium-chain alcohol dehydrogenases, catalytic domain"/>
    <property type="match status" value="1"/>
</dbReference>
<dbReference type="RefSeq" id="XP_025402012.1">
    <property type="nucleotide sequence ID" value="XM_025546439.1"/>
</dbReference>
<feature type="domain" description="Enoyl reductase (ER)" evidence="3">
    <location>
        <begin position="1"/>
        <end position="122"/>
    </location>
</feature>
<dbReference type="CDD" id="cd05195">
    <property type="entry name" value="enoyl_red"/>
    <property type="match status" value="1"/>
</dbReference>
<dbReference type="PANTHER" id="PTHR45681">
    <property type="entry name" value="POLYKETIDE SYNTHASE 44-RELATED"/>
    <property type="match status" value="1"/>
</dbReference>
<dbReference type="Pfam" id="PF08659">
    <property type="entry name" value="KR"/>
    <property type="match status" value="1"/>
</dbReference>
<dbReference type="SUPFAM" id="SSF51735">
    <property type="entry name" value="NAD(P)-binding Rossmann-fold domains"/>
    <property type="match status" value="2"/>
</dbReference>
<dbReference type="InterPro" id="IPR020843">
    <property type="entry name" value="ER"/>
</dbReference>
<dbReference type="Proteomes" id="UP000247233">
    <property type="component" value="Unassembled WGS sequence"/>
</dbReference>
<proteinExistence type="predicted"/>
<dbReference type="Pfam" id="PF13602">
    <property type="entry name" value="ADH_zinc_N_2"/>
    <property type="match status" value="1"/>
</dbReference>
<dbReference type="InterPro" id="IPR013968">
    <property type="entry name" value="PKS_KR"/>
</dbReference>
<keyword evidence="5" id="KW-1185">Reference proteome</keyword>
<dbReference type="InterPro" id="IPR050444">
    <property type="entry name" value="Polyketide_Synthase"/>
</dbReference>
<evidence type="ECO:0000256" key="2">
    <source>
        <dbReference type="ARBA" id="ARBA00023268"/>
    </source>
</evidence>
<dbReference type="OrthoDB" id="329835at2759"/>
<dbReference type="SMART" id="SM00829">
    <property type="entry name" value="PKS_ER"/>
    <property type="match status" value="1"/>
</dbReference>
<keyword evidence="1" id="KW-0808">Transferase</keyword>
<dbReference type="AlphaFoldDB" id="A0A317WPU4"/>